<dbReference type="InterPro" id="IPR037401">
    <property type="entry name" value="SnoaL-like"/>
</dbReference>
<evidence type="ECO:0000313" key="3">
    <source>
        <dbReference type="EMBL" id="MBX5023899.1"/>
    </source>
</evidence>
<dbReference type="SUPFAM" id="SSF54427">
    <property type="entry name" value="NTF2-like"/>
    <property type="match status" value="1"/>
</dbReference>
<reference evidence="3" key="1">
    <citation type="submission" date="2020-04" db="EMBL/GenBank/DDBJ databases">
        <title>Global-level population genomics: horizontal gene transfer, symbiosis and evolution in Rhizobia.</title>
        <authorList>
            <person name="Gai Y."/>
        </authorList>
    </citation>
    <scope>NUCLEOTIDE SEQUENCE</scope>
    <source>
        <strain evidence="3">BLR57</strain>
    </source>
</reference>
<proteinExistence type="predicted"/>
<evidence type="ECO:0000259" key="2">
    <source>
        <dbReference type="Pfam" id="PF12680"/>
    </source>
</evidence>
<dbReference type="Pfam" id="PF12680">
    <property type="entry name" value="SnoaL_2"/>
    <property type="match status" value="1"/>
</dbReference>
<feature type="signal peptide" evidence="1">
    <location>
        <begin position="1"/>
        <end position="20"/>
    </location>
</feature>
<comment type="caution">
    <text evidence="3">The sequence shown here is derived from an EMBL/GenBank/DDBJ whole genome shotgun (WGS) entry which is preliminary data.</text>
</comment>
<keyword evidence="1" id="KW-0732">Signal</keyword>
<organism evidence="3 4">
    <name type="scientific">Rhizobium lentis</name>
    <dbReference type="NCBI Taxonomy" id="1138194"/>
    <lineage>
        <taxon>Bacteria</taxon>
        <taxon>Pseudomonadati</taxon>
        <taxon>Pseudomonadota</taxon>
        <taxon>Alphaproteobacteria</taxon>
        <taxon>Hyphomicrobiales</taxon>
        <taxon>Rhizobiaceae</taxon>
        <taxon>Rhizobium/Agrobacterium group</taxon>
        <taxon>Rhizobium</taxon>
    </lineage>
</organism>
<dbReference type="EMBL" id="JABDYC010000004">
    <property type="protein sequence ID" value="MBX5023899.1"/>
    <property type="molecule type" value="Genomic_DNA"/>
</dbReference>
<accession>A0A9Q3QWS6</accession>
<evidence type="ECO:0000313" key="4">
    <source>
        <dbReference type="Proteomes" id="UP000749740"/>
    </source>
</evidence>
<dbReference type="InterPro" id="IPR032710">
    <property type="entry name" value="NTF2-like_dom_sf"/>
</dbReference>
<dbReference type="Proteomes" id="UP000749740">
    <property type="component" value="Unassembled WGS sequence"/>
</dbReference>
<feature type="chain" id="PRO_5040263012" evidence="1">
    <location>
        <begin position="21"/>
        <end position="177"/>
    </location>
</feature>
<sequence length="177" mass="19567">MKFGTSLALAAALFSSIAVAQDQSSRRVLPPMPEIAAPVVAEGMDANTKRVADHAWSLFVRAWRTGEWEPFLALTTDDFQFHFPQGDFAGLHEGQDGKKQLVAWARYHQQAGNRIRSVLERATYGGDTAVFESAAESIPAGFYRNHEVIIFKVRGDRISALREYWNVLDPGADATGN</sequence>
<dbReference type="RefSeq" id="WP_221133683.1">
    <property type="nucleotide sequence ID" value="NZ_JABDYC010000004.1"/>
</dbReference>
<evidence type="ECO:0000256" key="1">
    <source>
        <dbReference type="SAM" id="SignalP"/>
    </source>
</evidence>
<dbReference type="Gene3D" id="3.10.450.50">
    <property type="match status" value="1"/>
</dbReference>
<name>A0A9Q3QWS6_9HYPH</name>
<dbReference type="AlphaFoldDB" id="A0A9Q3QWS6"/>
<feature type="domain" description="SnoaL-like" evidence="2">
    <location>
        <begin position="59"/>
        <end position="159"/>
    </location>
</feature>
<gene>
    <name evidence="3" type="ORF">HJB63_15155</name>
</gene>
<protein>
    <submittedName>
        <fullName evidence="3">Nuclear transport factor 2 family protein</fullName>
    </submittedName>
</protein>